<dbReference type="PANTHER" id="PTHR11864:SF0">
    <property type="entry name" value="PRP40 PRE-MRNA PROCESSING FACTOR 40 HOMOLOG A (YEAST)"/>
    <property type="match status" value="1"/>
</dbReference>
<dbReference type="SMART" id="SM00456">
    <property type="entry name" value="WW"/>
    <property type="match status" value="2"/>
</dbReference>
<dbReference type="GO" id="GO:0005685">
    <property type="term" value="C:U1 snRNP"/>
    <property type="evidence" value="ECO:0007669"/>
    <property type="project" value="TreeGrafter"/>
</dbReference>
<dbReference type="Proteomes" id="UP000887572">
    <property type="component" value="Unplaced"/>
</dbReference>
<dbReference type="SUPFAM" id="SSF51045">
    <property type="entry name" value="WW domain"/>
    <property type="match status" value="2"/>
</dbReference>
<dbReference type="Gene3D" id="2.20.70.10">
    <property type="match status" value="2"/>
</dbReference>
<protein>
    <submittedName>
        <fullName evidence="4">WW domain-containing protein</fullName>
    </submittedName>
</protein>
<dbReference type="WBParaSite" id="Gr19_v10_g4052.t1">
    <property type="protein sequence ID" value="Gr19_v10_g4052.t1"/>
    <property type="gene ID" value="Gr19_v10_g4052"/>
</dbReference>
<dbReference type="PROSITE" id="PS01159">
    <property type="entry name" value="WW_DOMAIN_1"/>
    <property type="match status" value="2"/>
</dbReference>
<feature type="domain" description="WW" evidence="2">
    <location>
        <begin position="114"/>
        <end position="141"/>
    </location>
</feature>
<dbReference type="InterPro" id="IPR039726">
    <property type="entry name" value="Prp40-like"/>
</dbReference>
<dbReference type="GO" id="GO:0071004">
    <property type="term" value="C:U2-type prespliceosome"/>
    <property type="evidence" value="ECO:0007669"/>
    <property type="project" value="TreeGrafter"/>
</dbReference>
<sequence>MLPFGSQFIGGGGQTITPNLLFITSATTTTPAAASIIASNVLSVPSLTFSQLPNCPQPPPAESSTAGEDVGTQNWSKHTADDGRVYFYNRATKVSSWTKPDELKTQEEKERSVWKEYKTPEGKPYYYNTLTKVTTWSKPEVLTKT</sequence>
<name>A0A914HTF2_GLORO</name>
<reference evidence="4" key="1">
    <citation type="submission" date="2022-11" db="UniProtKB">
        <authorList>
            <consortium name="WormBaseParasite"/>
        </authorList>
    </citation>
    <scope>IDENTIFICATION</scope>
</reference>
<dbReference type="PANTHER" id="PTHR11864">
    <property type="entry name" value="PRE-MRNA-PROCESSING PROTEIN PRP40"/>
    <property type="match status" value="1"/>
</dbReference>
<dbReference type="InterPro" id="IPR036020">
    <property type="entry name" value="WW_dom_sf"/>
</dbReference>
<keyword evidence="3" id="KW-1185">Reference proteome</keyword>
<evidence type="ECO:0000313" key="4">
    <source>
        <dbReference type="WBParaSite" id="Gr19_v10_g4052.t1"/>
    </source>
</evidence>
<dbReference type="PROSITE" id="PS50020">
    <property type="entry name" value="WW_DOMAIN_2"/>
    <property type="match status" value="2"/>
</dbReference>
<organism evidence="3 4">
    <name type="scientific">Globodera rostochiensis</name>
    <name type="common">Golden nematode worm</name>
    <name type="synonym">Heterodera rostochiensis</name>
    <dbReference type="NCBI Taxonomy" id="31243"/>
    <lineage>
        <taxon>Eukaryota</taxon>
        <taxon>Metazoa</taxon>
        <taxon>Ecdysozoa</taxon>
        <taxon>Nematoda</taxon>
        <taxon>Chromadorea</taxon>
        <taxon>Rhabditida</taxon>
        <taxon>Tylenchina</taxon>
        <taxon>Tylenchomorpha</taxon>
        <taxon>Tylenchoidea</taxon>
        <taxon>Heteroderidae</taxon>
        <taxon>Heteroderinae</taxon>
        <taxon>Globodera</taxon>
    </lineage>
</organism>
<dbReference type="AlphaFoldDB" id="A0A914HTF2"/>
<dbReference type="CDD" id="cd00201">
    <property type="entry name" value="WW"/>
    <property type="match status" value="2"/>
</dbReference>
<feature type="domain" description="WW" evidence="2">
    <location>
        <begin position="75"/>
        <end position="102"/>
    </location>
</feature>
<feature type="region of interest" description="Disordered" evidence="1">
    <location>
        <begin position="53"/>
        <end position="77"/>
    </location>
</feature>
<evidence type="ECO:0000313" key="3">
    <source>
        <dbReference type="Proteomes" id="UP000887572"/>
    </source>
</evidence>
<evidence type="ECO:0000259" key="2">
    <source>
        <dbReference type="PROSITE" id="PS50020"/>
    </source>
</evidence>
<dbReference type="InterPro" id="IPR001202">
    <property type="entry name" value="WW_dom"/>
</dbReference>
<proteinExistence type="predicted"/>
<dbReference type="GO" id="GO:0003723">
    <property type="term" value="F:RNA binding"/>
    <property type="evidence" value="ECO:0007669"/>
    <property type="project" value="TreeGrafter"/>
</dbReference>
<dbReference type="GO" id="GO:0045292">
    <property type="term" value="P:mRNA cis splicing, via spliceosome"/>
    <property type="evidence" value="ECO:0007669"/>
    <property type="project" value="InterPro"/>
</dbReference>
<dbReference type="Pfam" id="PF00397">
    <property type="entry name" value="WW"/>
    <property type="match status" value="2"/>
</dbReference>
<evidence type="ECO:0000256" key="1">
    <source>
        <dbReference type="SAM" id="MobiDB-lite"/>
    </source>
</evidence>
<accession>A0A914HTF2</accession>
<feature type="compositionally biased region" description="Polar residues" evidence="1">
    <location>
        <begin position="62"/>
        <end position="77"/>
    </location>
</feature>